<name>A0A1B6EVT8_9HEMI</name>
<evidence type="ECO:0000313" key="2">
    <source>
        <dbReference type="EMBL" id="JAS65536.1"/>
    </source>
</evidence>
<dbReference type="AlphaFoldDB" id="A0A1B6EVT8"/>
<organism evidence="1">
    <name type="scientific">Cuerna arida</name>
    <dbReference type="NCBI Taxonomy" id="1464854"/>
    <lineage>
        <taxon>Eukaryota</taxon>
        <taxon>Metazoa</taxon>
        <taxon>Ecdysozoa</taxon>
        <taxon>Arthropoda</taxon>
        <taxon>Hexapoda</taxon>
        <taxon>Insecta</taxon>
        <taxon>Pterygota</taxon>
        <taxon>Neoptera</taxon>
        <taxon>Paraneoptera</taxon>
        <taxon>Hemiptera</taxon>
        <taxon>Auchenorrhyncha</taxon>
        <taxon>Membracoidea</taxon>
        <taxon>Cicadellidae</taxon>
        <taxon>Cicadellinae</taxon>
        <taxon>Proconiini</taxon>
        <taxon>Cuerna</taxon>
    </lineage>
</organism>
<dbReference type="EMBL" id="GECZ01027751">
    <property type="protein sequence ID" value="JAS42018.1"/>
    <property type="molecule type" value="Transcribed_RNA"/>
</dbReference>
<proteinExistence type="predicted"/>
<protein>
    <recommendedName>
        <fullName evidence="3">Reverse transcriptase zinc-binding domain-containing protein</fullName>
    </recommendedName>
</protein>
<sequence length="191" mass="22092">MIANVAAVRAIPGRSLDNNRCRHCLSEIETLAHVLGFCQVGETLRNTRHHKIRSLIAKNLKENGYEVYEEVHGLAKNGSTRIIDIICIQNSIGTILDPTIRFETDQNQPLKTNEEKIIIYEETIQFYKTKYNLKEIEIFGLLIGARGTIPKFTNNIFKKFKISKTTIEEIIRTSFKYSVYMLRNHIYNTQN</sequence>
<accession>A0A1B6EVT8</accession>
<evidence type="ECO:0000313" key="1">
    <source>
        <dbReference type="EMBL" id="JAS42018.1"/>
    </source>
</evidence>
<evidence type="ECO:0008006" key="3">
    <source>
        <dbReference type="Google" id="ProtNLM"/>
    </source>
</evidence>
<dbReference type="EMBL" id="GECZ01004233">
    <property type="protein sequence ID" value="JAS65536.1"/>
    <property type="molecule type" value="Transcribed_RNA"/>
</dbReference>
<reference evidence="1" key="1">
    <citation type="submission" date="2015-11" db="EMBL/GenBank/DDBJ databases">
        <title>De novo transcriptome assembly of four potential Pierce s Disease insect vectors from Arizona vineyards.</title>
        <authorList>
            <person name="Tassone E.E."/>
        </authorList>
    </citation>
    <scope>NUCLEOTIDE SEQUENCE</scope>
</reference>
<gene>
    <name evidence="1" type="ORF">g.28653</name>
    <name evidence="2" type="ORF">g.28654</name>
</gene>